<feature type="signal peptide" evidence="1">
    <location>
        <begin position="1"/>
        <end position="27"/>
    </location>
</feature>
<proteinExistence type="predicted"/>
<reference evidence="2" key="2">
    <citation type="submission" date="2022-11" db="EMBL/GenBank/DDBJ databases">
        <title>complete genomes of mycoplasma synoviae ZX313 strain and SD2 strain.</title>
        <authorList>
            <person name="Zhong Q."/>
        </authorList>
    </citation>
    <scope>NUCLEOTIDE SEQUENCE</scope>
    <source>
        <strain evidence="2">SD2</strain>
    </source>
</reference>
<protein>
    <recommendedName>
        <fullName evidence="4">Lipoprotein</fullName>
    </recommendedName>
</protein>
<dbReference type="InterPro" id="IPR027593">
    <property type="entry name" value="Aro_clust"/>
</dbReference>
<sequence length="272" mass="32211">MKNKFKFLILFSTLPLSASLISCSSNIQDTKKDYLDQNFQVPVNNENQTELAAILSLDKNDSLENSSIYKNDQNYFRNFFNTYDKNFQSLLETVNESKKKEIAETLMSEITKNWYYVFNNLLLFQPYFYKWFNLPDTKEAKHSPFYKDQTLVSHKHIAIPRFTTYQNGKVLENFTDYNIDKNEIHFYLLLSQNTFARFLGKKDPNSEKFNFEVKLFTTTNNAQKINLQEIYNDIETNLKTPNQKSYEDFEIKYSRLGKYGYLAELVLKPSLI</sequence>
<dbReference type="AlphaFoldDB" id="A0AAX3F0U8"/>
<dbReference type="Proteomes" id="UP001164481">
    <property type="component" value="Chromosome"/>
</dbReference>
<evidence type="ECO:0000313" key="2">
    <source>
        <dbReference type="EMBL" id="UZW64616.1"/>
    </source>
</evidence>
<evidence type="ECO:0000256" key="1">
    <source>
        <dbReference type="SAM" id="SignalP"/>
    </source>
</evidence>
<dbReference type="EMBL" id="CP107525">
    <property type="protein sequence ID" value="UZW64616.1"/>
    <property type="molecule type" value="Genomic_DNA"/>
</dbReference>
<dbReference type="RefSeq" id="WP_154221527.1">
    <property type="nucleotide sequence ID" value="NZ_CP034544.1"/>
</dbReference>
<gene>
    <name evidence="2" type="ORF">OIE46_00790</name>
</gene>
<dbReference type="SUPFAM" id="SSF56574">
    <property type="entry name" value="Serpins"/>
    <property type="match status" value="1"/>
</dbReference>
<feature type="chain" id="PRO_5043511512" description="Lipoprotein" evidence="1">
    <location>
        <begin position="28"/>
        <end position="272"/>
    </location>
</feature>
<organism evidence="2 3">
    <name type="scientific">Mycoplasmopsis synoviae</name>
    <name type="common">Mycoplasma synoviae</name>
    <dbReference type="NCBI Taxonomy" id="2109"/>
    <lineage>
        <taxon>Bacteria</taxon>
        <taxon>Bacillati</taxon>
        <taxon>Mycoplasmatota</taxon>
        <taxon>Mycoplasmoidales</taxon>
        <taxon>Metamycoplasmataceae</taxon>
        <taxon>Mycoplasmopsis</taxon>
    </lineage>
</organism>
<name>A0AAX3F0U8_MYCSY</name>
<evidence type="ECO:0008006" key="4">
    <source>
        <dbReference type="Google" id="ProtNLM"/>
    </source>
</evidence>
<dbReference type="InterPro" id="IPR036186">
    <property type="entry name" value="Serpin_sf"/>
</dbReference>
<reference evidence="2" key="1">
    <citation type="submission" date="2022-10" db="EMBL/GenBank/DDBJ databases">
        <authorList>
            <person name="Wei X."/>
        </authorList>
    </citation>
    <scope>NUCLEOTIDE SEQUENCE</scope>
    <source>
        <strain evidence="2">SD2</strain>
    </source>
</reference>
<accession>A0AAX3F0U8</accession>
<keyword evidence="1" id="KW-0732">Signal</keyword>
<evidence type="ECO:0000313" key="3">
    <source>
        <dbReference type="Proteomes" id="UP001164481"/>
    </source>
</evidence>
<dbReference type="NCBIfam" id="TIGR04313">
    <property type="entry name" value="aro_clust_Mycop"/>
    <property type="match status" value="1"/>
</dbReference>
<dbReference type="PROSITE" id="PS51257">
    <property type="entry name" value="PROKAR_LIPOPROTEIN"/>
    <property type="match status" value="1"/>
</dbReference>